<feature type="region of interest" description="Disordered" evidence="1">
    <location>
        <begin position="1"/>
        <end position="87"/>
    </location>
</feature>
<dbReference type="Pfam" id="PF13560">
    <property type="entry name" value="HTH_31"/>
    <property type="match status" value="1"/>
</dbReference>
<dbReference type="InterPro" id="IPR041413">
    <property type="entry name" value="MLTR_LBD"/>
</dbReference>
<dbReference type="InterPro" id="IPR010982">
    <property type="entry name" value="Lambda_DNA-bd_dom_sf"/>
</dbReference>
<name>A0ABU0PZQ1_STRAH</name>
<dbReference type="SMART" id="SM00530">
    <property type="entry name" value="HTH_XRE"/>
    <property type="match status" value="1"/>
</dbReference>
<dbReference type="Proteomes" id="UP001243364">
    <property type="component" value="Unassembled WGS sequence"/>
</dbReference>
<feature type="compositionally biased region" description="Low complexity" evidence="1">
    <location>
        <begin position="1"/>
        <end position="20"/>
    </location>
</feature>
<comment type="caution">
    <text evidence="3">The sequence shown here is derived from an EMBL/GenBank/DDBJ whole genome shotgun (WGS) entry which is preliminary data.</text>
</comment>
<evidence type="ECO:0000313" key="4">
    <source>
        <dbReference type="Proteomes" id="UP001243364"/>
    </source>
</evidence>
<dbReference type="Gene3D" id="1.10.260.40">
    <property type="entry name" value="lambda repressor-like DNA-binding domains"/>
    <property type="match status" value="1"/>
</dbReference>
<dbReference type="Pfam" id="PF17765">
    <property type="entry name" value="MLTR_LBD"/>
    <property type="match status" value="1"/>
</dbReference>
<reference evidence="3 4" key="1">
    <citation type="submission" date="2023-07" db="EMBL/GenBank/DDBJ databases">
        <title>Comparative genomics of wheat-associated soil bacteria to identify genetic determinants of phenazine resistance.</title>
        <authorList>
            <person name="Mouncey N."/>
        </authorList>
    </citation>
    <scope>NUCLEOTIDE SEQUENCE [LARGE SCALE GENOMIC DNA]</scope>
    <source>
        <strain evidence="3 4">W4I19-2</strain>
    </source>
</reference>
<dbReference type="SUPFAM" id="SSF47413">
    <property type="entry name" value="lambda repressor-like DNA-binding domains"/>
    <property type="match status" value="1"/>
</dbReference>
<dbReference type="Gene3D" id="3.30.450.180">
    <property type="match status" value="1"/>
</dbReference>
<keyword evidence="4" id="KW-1185">Reference proteome</keyword>
<feature type="domain" description="HTH cro/C1-type" evidence="2">
    <location>
        <begin position="91"/>
        <end position="163"/>
    </location>
</feature>
<dbReference type="InterPro" id="IPR001387">
    <property type="entry name" value="Cro/C1-type_HTH"/>
</dbReference>
<protein>
    <submittedName>
        <fullName evidence="3">Transcriptional regulator with XRE-family HTH domain</fullName>
    </submittedName>
</protein>
<dbReference type="PANTHER" id="PTHR35010:SF2">
    <property type="entry name" value="BLL4672 PROTEIN"/>
    <property type="match status" value="1"/>
</dbReference>
<proteinExistence type="predicted"/>
<accession>A0ABU0PZQ1</accession>
<dbReference type="EMBL" id="JAUSYA010000001">
    <property type="protein sequence ID" value="MDQ0683819.1"/>
    <property type="molecule type" value="Genomic_DNA"/>
</dbReference>
<evidence type="ECO:0000256" key="1">
    <source>
        <dbReference type="SAM" id="MobiDB-lite"/>
    </source>
</evidence>
<evidence type="ECO:0000259" key="2">
    <source>
        <dbReference type="SMART" id="SM00530"/>
    </source>
</evidence>
<sequence length="361" mass="39089">MGDVTMGGVTMGTRTGTQTRARAEQRAEHRTRAAAGPGPGSGPAAGSGPEAGPGPGSGPEAGPRTVLRPGAEPGRPKAGTAARRRPELAVFLRSRRARVTPGDVGMPPGLRRRTPGLRREEVAQLSGVGVTWYTWLEQGRPINASAQVLDAVARTLRLDQPEREHLYHLAEVPFAAAPEALVQSVGPEIQGIIDALVPRPAVVYNSRYDILAANPVYRDLFITPVEACAPGPDNALWRLFTVREEDCPLMFRDKELPLMVATLRAAYGLHADEPVWEEFIRRLSAASPLFARLWETGDVAEPGRRVKVFRHATVGELRMTSTSLTINGMPECRIVVYTPDDEQTERRAALLRGGTTKNPAP</sequence>
<gene>
    <name evidence="3" type="ORF">QFZ56_002782</name>
</gene>
<organism evidence="3 4">
    <name type="scientific">Streptomyces achromogenes</name>
    <dbReference type="NCBI Taxonomy" id="67255"/>
    <lineage>
        <taxon>Bacteria</taxon>
        <taxon>Bacillati</taxon>
        <taxon>Actinomycetota</taxon>
        <taxon>Actinomycetes</taxon>
        <taxon>Kitasatosporales</taxon>
        <taxon>Streptomycetaceae</taxon>
        <taxon>Streptomyces</taxon>
    </lineage>
</organism>
<evidence type="ECO:0000313" key="3">
    <source>
        <dbReference type="EMBL" id="MDQ0683819.1"/>
    </source>
</evidence>
<dbReference type="CDD" id="cd00093">
    <property type="entry name" value="HTH_XRE"/>
    <property type="match status" value="1"/>
</dbReference>
<dbReference type="PANTHER" id="PTHR35010">
    <property type="entry name" value="BLL4672 PROTEIN-RELATED"/>
    <property type="match status" value="1"/>
</dbReference>
<feature type="compositionally biased region" description="Gly residues" evidence="1">
    <location>
        <begin position="37"/>
        <end position="59"/>
    </location>
</feature>
<feature type="compositionally biased region" description="Basic and acidic residues" evidence="1">
    <location>
        <begin position="21"/>
        <end position="31"/>
    </location>
</feature>